<dbReference type="InterPro" id="IPR050923">
    <property type="entry name" value="Cell_Proc_Reg/RNA_Proc"/>
</dbReference>
<dbReference type="SUPFAM" id="SSF49879">
    <property type="entry name" value="SMAD/FHA domain"/>
    <property type="match status" value="1"/>
</dbReference>
<dbReference type="EMBL" id="CP074694">
    <property type="protein sequence ID" value="QVL31766.1"/>
    <property type="molecule type" value="Genomic_DNA"/>
</dbReference>
<dbReference type="InterPro" id="IPR000253">
    <property type="entry name" value="FHA_dom"/>
</dbReference>
<feature type="compositionally biased region" description="Polar residues" evidence="1">
    <location>
        <begin position="140"/>
        <end position="150"/>
    </location>
</feature>
<dbReference type="InterPro" id="IPR008984">
    <property type="entry name" value="SMAD_FHA_dom_sf"/>
</dbReference>
<name>A0A8E6EXX3_9BACT</name>
<dbReference type="CDD" id="cd00060">
    <property type="entry name" value="FHA"/>
    <property type="match status" value="1"/>
</dbReference>
<feature type="region of interest" description="Disordered" evidence="1">
    <location>
        <begin position="134"/>
        <end position="182"/>
    </location>
</feature>
<dbReference type="Gene3D" id="2.60.200.20">
    <property type="match status" value="1"/>
</dbReference>
<dbReference type="KEGG" id="tsph:KIH39_23475"/>
<dbReference type="Proteomes" id="UP000676194">
    <property type="component" value="Chromosome"/>
</dbReference>
<evidence type="ECO:0000313" key="4">
    <source>
        <dbReference type="Proteomes" id="UP000676194"/>
    </source>
</evidence>
<protein>
    <submittedName>
        <fullName evidence="3">FHA domain-containing protein</fullName>
    </submittedName>
</protein>
<organism evidence="3 4">
    <name type="scientific">Telmatocola sphagniphila</name>
    <dbReference type="NCBI Taxonomy" id="1123043"/>
    <lineage>
        <taxon>Bacteria</taxon>
        <taxon>Pseudomonadati</taxon>
        <taxon>Planctomycetota</taxon>
        <taxon>Planctomycetia</taxon>
        <taxon>Gemmatales</taxon>
        <taxon>Gemmataceae</taxon>
    </lineage>
</organism>
<dbReference type="RefSeq" id="WP_213496013.1">
    <property type="nucleotide sequence ID" value="NZ_CP074694.1"/>
</dbReference>
<gene>
    <name evidence="3" type="ORF">KIH39_23475</name>
</gene>
<accession>A0A8E6EXX3</accession>
<evidence type="ECO:0000256" key="1">
    <source>
        <dbReference type="SAM" id="MobiDB-lite"/>
    </source>
</evidence>
<evidence type="ECO:0000313" key="3">
    <source>
        <dbReference type="EMBL" id="QVL31766.1"/>
    </source>
</evidence>
<dbReference type="PANTHER" id="PTHR23308">
    <property type="entry name" value="NUCLEAR INHIBITOR OF PROTEIN PHOSPHATASE-1"/>
    <property type="match status" value="1"/>
</dbReference>
<dbReference type="PROSITE" id="PS50006">
    <property type="entry name" value="FHA_DOMAIN"/>
    <property type="match status" value="1"/>
</dbReference>
<reference evidence="3" key="1">
    <citation type="submission" date="2021-05" db="EMBL/GenBank/DDBJ databases">
        <title>Complete genome sequence of the cellulolytic planctomycete Telmatocola sphagniphila SP2T and characterization of the first cellulase from planctomycetes.</title>
        <authorList>
            <person name="Rakitin A.L."/>
            <person name="Beletsky A.V."/>
            <person name="Naumoff D.G."/>
            <person name="Kulichevskaya I.S."/>
            <person name="Mardanov A.V."/>
            <person name="Ravin N.V."/>
            <person name="Dedysh S.N."/>
        </authorList>
    </citation>
    <scope>NUCLEOTIDE SEQUENCE</scope>
    <source>
        <strain evidence="3">SP2T</strain>
    </source>
</reference>
<evidence type="ECO:0000259" key="2">
    <source>
        <dbReference type="PROSITE" id="PS50006"/>
    </source>
</evidence>
<sequence length="200" mass="21131">MKLSLVVAAGVHTGKVIPVSVTEFKIGRDPDCQLRPASPSISKKHCAIVTKEEKVFVIDFGSTNGTFVNNEQVAGERELRNDDYFKAGPLEFKIKIEGVVQAKPAPQPVAVAANDASTVTSHDDADAMAMLMLTDGEDPSPSSSGNSPTAEASIPDGTTIMDVPAVPGEKKDDKKSKGFNADTAGAAASILSKYMRRPRT</sequence>
<dbReference type="AlphaFoldDB" id="A0A8E6EXX3"/>
<feature type="domain" description="FHA" evidence="2">
    <location>
        <begin position="24"/>
        <end position="73"/>
    </location>
</feature>
<proteinExistence type="predicted"/>
<dbReference type="SMART" id="SM00240">
    <property type="entry name" value="FHA"/>
    <property type="match status" value="1"/>
</dbReference>
<dbReference type="Pfam" id="PF00498">
    <property type="entry name" value="FHA"/>
    <property type="match status" value="1"/>
</dbReference>
<keyword evidence="4" id="KW-1185">Reference proteome</keyword>